<reference evidence="1 2" key="1">
    <citation type="submission" date="2018-08" db="EMBL/GenBank/DDBJ databases">
        <title>Recombination of ecologically and evolutionarily significant loci maintains genetic cohesion in the Pseudomonas syringae species complex.</title>
        <authorList>
            <person name="Dillon M."/>
            <person name="Thakur S."/>
            <person name="Almeida R.N.D."/>
            <person name="Weir B.S."/>
            <person name="Guttman D.S."/>
        </authorList>
    </citation>
    <scope>NUCLEOTIDE SEQUENCE [LARGE SCALE GENOMIC DNA]</scope>
    <source>
        <strain evidence="1 2">ICMP 2821</strain>
    </source>
</reference>
<comment type="caution">
    <text evidence="1">The sequence shown here is derived from an EMBL/GenBank/DDBJ whole genome shotgun (WGS) entry which is preliminary data.</text>
</comment>
<protein>
    <submittedName>
        <fullName evidence="1">Uncharacterized protein</fullName>
    </submittedName>
</protein>
<dbReference type="RefSeq" id="WP_122378224.1">
    <property type="nucleotide sequence ID" value="NZ_RBOW01001017.1"/>
</dbReference>
<accession>A0A3M3K2D1</accession>
<dbReference type="AlphaFoldDB" id="A0A3M3K2D1"/>
<evidence type="ECO:0000313" key="1">
    <source>
        <dbReference type="EMBL" id="RMN17117.1"/>
    </source>
</evidence>
<sequence>MDIQNALWKLHALGDSSVLGEDYRAAVKLAAEVLNNVRNLVDMGAGEDLAEVSAVVRTLVEQASKVEDQSMQIHTLEQDNARRAQLLAELLEHAERQDAELNPAGVDIDEPALYGHVREWAHPEDRAAEAA</sequence>
<gene>
    <name evidence="1" type="ORF">ALQ64_03167</name>
</gene>
<organism evidence="1 2">
    <name type="scientific">Pseudomonas cannabina</name>
    <dbReference type="NCBI Taxonomy" id="86840"/>
    <lineage>
        <taxon>Bacteria</taxon>
        <taxon>Pseudomonadati</taxon>
        <taxon>Pseudomonadota</taxon>
        <taxon>Gammaproteobacteria</taxon>
        <taxon>Pseudomonadales</taxon>
        <taxon>Pseudomonadaceae</taxon>
        <taxon>Pseudomonas</taxon>
    </lineage>
</organism>
<proteinExistence type="predicted"/>
<name>A0A3M3K2D1_PSECA</name>
<dbReference type="EMBL" id="RBOW01001017">
    <property type="protein sequence ID" value="RMN17117.1"/>
    <property type="molecule type" value="Genomic_DNA"/>
</dbReference>
<dbReference type="Proteomes" id="UP000281372">
    <property type="component" value="Unassembled WGS sequence"/>
</dbReference>
<evidence type="ECO:0000313" key="2">
    <source>
        <dbReference type="Proteomes" id="UP000281372"/>
    </source>
</evidence>